<evidence type="ECO:0000256" key="2">
    <source>
        <dbReference type="ARBA" id="ARBA00022475"/>
    </source>
</evidence>
<evidence type="ECO:0000256" key="4">
    <source>
        <dbReference type="ARBA" id="ARBA00022692"/>
    </source>
</evidence>
<accession>A0A383DIQ3</accession>
<organism evidence="8">
    <name type="scientific">marine metagenome</name>
    <dbReference type="NCBI Taxonomy" id="408172"/>
    <lineage>
        <taxon>unclassified sequences</taxon>
        <taxon>metagenomes</taxon>
        <taxon>ecological metagenomes</taxon>
    </lineage>
</organism>
<evidence type="ECO:0000256" key="7">
    <source>
        <dbReference type="SAM" id="Phobius"/>
    </source>
</evidence>
<dbReference type="Pfam" id="PF00953">
    <property type="entry name" value="Glycos_transf_4"/>
    <property type="match status" value="1"/>
</dbReference>
<keyword evidence="3" id="KW-0808">Transferase</keyword>
<keyword evidence="2" id="KW-1003">Cell membrane</keyword>
<dbReference type="GO" id="GO:0016780">
    <property type="term" value="F:phosphotransferase activity, for other substituted phosphate groups"/>
    <property type="evidence" value="ECO:0007669"/>
    <property type="project" value="InterPro"/>
</dbReference>
<feature type="transmembrane region" description="Helical" evidence="7">
    <location>
        <begin position="6"/>
        <end position="25"/>
    </location>
</feature>
<name>A0A383DIQ3_9ZZZZ</name>
<feature type="transmembrane region" description="Helical" evidence="7">
    <location>
        <begin position="69"/>
        <end position="87"/>
    </location>
</feature>
<feature type="non-terminal residue" evidence="8">
    <location>
        <position position="168"/>
    </location>
</feature>
<feature type="transmembrane region" description="Helical" evidence="7">
    <location>
        <begin position="136"/>
        <end position="167"/>
    </location>
</feature>
<feature type="transmembrane region" description="Helical" evidence="7">
    <location>
        <begin position="46"/>
        <end position="63"/>
    </location>
</feature>
<dbReference type="InterPro" id="IPR000715">
    <property type="entry name" value="Glycosyl_transferase_4"/>
</dbReference>
<dbReference type="GO" id="GO:0044038">
    <property type="term" value="P:cell wall macromolecule biosynthetic process"/>
    <property type="evidence" value="ECO:0007669"/>
    <property type="project" value="TreeGrafter"/>
</dbReference>
<dbReference type="PANTHER" id="PTHR22926:SF3">
    <property type="entry name" value="UNDECAPRENYL-PHOSPHATE ALPHA-N-ACETYLGLUCOSAMINYL 1-PHOSPHATE TRANSFERASE"/>
    <property type="match status" value="1"/>
</dbReference>
<keyword evidence="5 7" id="KW-1133">Transmembrane helix</keyword>
<evidence type="ECO:0000256" key="6">
    <source>
        <dbReference type="ARBA" id="ARBA00023136"/>
    </source>
</evidence>
<dbReference type="GO" id="GO:0005886">
    <property type="term" value="C:plasma membrane"/>
    <property type="evidence" value="ECO:0007669"/>
    <property type="project" value="UniProtKB-SubCell"/>
</dbReference>
<dbReference type="InterPro" id="IPR018480">
    <property type="entry name" value="PNAcMuramoyl-5peptid_Trfase_CS"/>
</dbReference>
<dbReference type="AlphaFoldDB" id="A0A383DIQ3"/>
<keyword evidence="4 7" id="KW-0812">Transmembrane</keyword>
<dbReference type="EMBL" id="UINC01217662">
    <property type="protein sequence ID" value="SVE44357.1"/>
    <property type="molecule type" value="Genomic_DNA"/>
</dbReference>
<evidence type="ECO:0000256" key="1">
    <source>
        <dbReference type="ARBA" id="ARBA00004651"/>
    </source>
</evidence>
<evidence type="ECO:0000313" key="8">
    <source>
        <dbReference type="EMBL" id="SVE44357.1"/>
    </source>
</evidence>
<dbReference type="GO" id="GO:0071555">
    <property type="term" value="P:cell wall organization"/>
    <property type="evidence" value="ECO:0007669"/>
    <property type="project" value="TreeGrafter"/>
</dbReference>
<dbReference type="PROSITE" id="PS01348">
    <property type="entry name" value="MRAY_2"/>
    <property type="match status" value="1"/>
</dbReference>
<dbReference type="GO" id="GO:0009103">
    <property type="term" value="P:lipopolysaccharide biosynthetic process"/>
    <property type="evidence" value="ECO:0007669"/>
    <property type="project" value="TreeGrafter"/>
</dbReference>
<evidence type="ECO:0000256" key="5">
    <source>
        <dbReference type="ARBA" id="ARBA00022989"/>
    </source>
</evidence>
<evidence type="ECO:0000256" key="3">
    <source>
        <dbReference type="ARBA" id="ARBA00022679"/>
    </source>
</evidence>
<protein>
    <submittedName>
        <fullName evidence="8">Uncharacterized protein</fullName>
    </submittedName>
</protein>
<sequence length="168" mass="18996">MEIIIISSTLLISAILNILFQKEFIKRNILDKITNRSSHQSIATRSGGSSIFSSLFFISVFFYLNNNEIYDFSFLIPIGIMLFVGLYDDIYKLDFKLKFIFQIIVAKIIIDNGLIIDNLHGIFGVFELSRILGQLFTIFIIVAIINSINFIDGIDGLAIAVITLFLLS</sequence>
<dbReference type="PANTHER" id="PTHR22926">
    <property type="entry name" value="PHOSPHO-N-ACETYLMURAMOYL-PENTAPEPTIDE-TRANSFERASE"/>
    <property type="match status" value="1"/>
</dbReference>
<gene>
    <name evidence="8" type="ORF">METZ01_LOCUS497211</name>
</gene>
<proteinExistence type="predicted"/>
<keyword evidence="6 7" id="KW-0472">Membrane</keyword>
<feature type="transmembrane region" description="Helical" evidence="7">
    <location>
        <begin position="99"/>
        <end position="116"/>
    </location>
</feature>
<reference evidence="8" key="1">
    <citation type="submission" date="2018-05" db="EMBL/GenBank/DDBJ databases">
        <authorList>
            <person name="Lanie J.A."/>
            <person name="Ng W.-L."/>
            <person name="Kazmierczak K.M."/>
            <person name="Andrzejewski T.M."/>
            <person name="Davidsen T.M."/>
            <person name="Wayne K.J."/>
            <person name="Tettelin H."/>
            <person name="Glass J.I."/>
            <person name="Rusch D."/>
            <person name="Podicherti R."/>
            <person name="Tsui H.-C.T."/>
            <person name="Winkler M.E."/>
        </authorList>
    </citation>
    <scope>NUCLEOTIDE SEQUENCE</scope>
</reference>
<comment type="subcellular location">
    <subcellularLocation>
        <location evidence="1">Cell membrane</location>
        <topology evidence="1">Multi-pass membrane protein</topology>
    </subcellularLocation>
</comment>